<reference evidence="6" key="1">
    <citation type="journal article" date="2014" name="Int. J. Syst. Evol. Microbiol.">
        <title>Complete genome sequence of Corynebacterium casei LMG S-19264T (=DSM 44701T), isolated from a smear-ripened cheese.</title>
        <authorList>
            <consortium name="US DOE Joint Genome Institute (JGI-PGF)"/>
            <person name="Walter F."/>
            <person name="Albersmeier A."/>
            <person name="Kalinowski J."/>
            <person name="Ruckert C."/>
        </authorList>
    </citation>
    <scope>NUCLEOTIDE SEQUENCE</scope>
    <source>
        <strain evidence="6">KCTC 23310</strain>
    </source>
</reference>
<dbReference type="Pfam" id="PF00353">
    <property type="entry name" value="HemolysinCabind"/>
    <property type="match status" value="1"/>
</dbReference>
<dbReference type="Gene3D" id="3.30.1500.10">
    <property type="entry name" value="Haem-binding HasA"/>
    <property type="match status" value="1"/>
</dbReference>
<gene>
    <name evidence="6" type="ORF">GCM10007315_29530</name>
</gene>
<dbReference type="EMBL" id="BMYJ01000010">
    <property type="protein sequence ID" value="GHC63379.1"/>
    <property type="molecule type" value="Genomic_DNA"/>
</dbReference>
<dbReference type="PANTHER" id="PTHR38340">
    <property type="entry name" value="S-LAYER PROTEIN"/>
    <property type="match status" value="1"/>
</dbReference>
<proteinExistence type="predicted"/>
<dbReference type="InterPro" id="IPR013858">
    <property type="entry name" value="Peptidase_M10B_C"/>
</dbReference>
<evidence type="ECO:0000313" key="7">
    <source>
        <dbReference type="Proteomes" id="UP000638981"/>
    </source>
</evidence>
<dbReference type="SUPFAM" id="SSF51120">
    <property type="entry name" value="beta-Roll"/>
    <property type="match status" value="1"/>
</dbReference>
<name>A0A918TWE5_9RHOB</name>
<dbReference type="GO" id="GO:0005509">
    <property type="term" value="F:calcium ion binding"/>
    <property type="evidence" value="ECO:0007669"/>
    <property type="project" value="InterPro"/>
</dbReference>
<reference evidence="6" key="2">
    <citation type="submission" date="2020-09" db="EMBL/GenBank/DDBJ databases">
        <authorList>
            <person name="Sun Q."/>
            <person name="Kim S."/>
        </authorList>
    </citation>
    <scope>NUCLEOTIDE SEQUENCE</scope>
    <source>
        <strain evidence="6">KCTC 23310</strain>
    </source>
</reference>
<dbReference type="InterPro" id="IPR036912">
    <property type="entry name" value="HasA_haem-bd_sf"/>
</dbReference>
<dbReference type="Gene3D" id="2.150.10.10">
    <property type="entry name" value="Serralysin-like metalloprotease, C-terminal"/>
    <property type="match status" value="1"/>
</dbReference>
<comment type="caution">
    <text evidence="6">The sequence shown here is derived from an EMBL/GenBank/DDBJ whole genome shotgun (WGS) entry which is preliminary data.</text>
</comment>
<keyword evidence="7" id="KW-1185">Reference proteome</keyword>
<dbReference type="AlphaFoldDB" id="A0A918TWE5"/>
<keyword evidence="4" id="KW-0677">Repeat</keyword>
<dbReference type="GO" id="GO:0005615">
    <property type="term" value="C:extracellular space"/>
    <property type="evidence" value="ECO:0007669"/>
    <property type="project" value="InterPro"/>
</dbReference>
<evidence type="ECO:0000256" key="1">
    <source>
        <dbReference type="ARBA" id="ARBA00001913"/>
    </source>
</evidence>
<dbReference type="InterPro" id="IPR050557">
    <property type="entry name" value="RTX_toxin/Mannuronan_C5-epim"/>
</dbReference>
<evidence type="ECO:0000256" key="2">
    <source>
        <dbReference type="ARBA" id="ARBA00004613"/>
    </source>
</evidence>
<accession>A0A918TWE5</accession>
<comment type="cofactor">
    <cofactor evidence="1">
        <name>Ca(2+)</name>
        <dbReference type="ChEBI" id="CHEBI:29108"/>
    </cofactor>
</comment>
<organism evidence="6 7">
    <name type="scientific">Neogemmobacter tilapiae</name>
    <dbReference type="NCBI Taxonomy" id="875041"/>
    <lineage>
        <taxon>Bacteria</taxon>
        <taxon>Pseudomonadati</taxon>
        <taxon>Pseudomonadota</taxon>
        <taxon>Alphaproteobacteria</taxon>
        <taxon>Rhodobacterales</taxon>
        <taxon>Paracoccaceae</taxon>
        <taxon>Neogemmobacter</taxon>
    </lineage>
</organism>
<dbReference type="InterPro" id="IPR001343">
    <property type="entry name" value="Hemolysn_Ca-bd"/>
</dbReference>
<feature type="domain" description="Peptidase M10 serralysin C-terminal" evidence="5">
    <location>
        <begin position="221"/>
        <end position="305"/>
    </location>
</feature>
<protein>
    <recommendedName>
        <fullName evidence="5">Peptidase M10 serralysin C-terminal domain-containing protein</fullName>
    </recommendedName>
</protein>
<dbReference type="Pfam" id="PF08548">
    <property type="entry name" value="Peptidase_M10_C"/>
    <property type="match status" value="1"/>
</dbReference>
<dbReference type="PROSITE" id="PS00330">
    <property type="entry name" value="HEMOLYSIN_CALCIUM"/>
    <property type="match status" value="3"/>
</dbReference>
<dbReference type="PRINTS" id="PR00313">
    <property type="entry name" value="CABNDNGRPT"/>
</dbReference>
<dbReference type="InterPro" id="IPR011049">
    <property type="entry name" value="Serralysin-like_metalloprot_C"/>
</dbReference>
<sequence length="345" mass="35307">MAAAANTLTIDATALDGIHFNTYIADYFAGLSGGTQKFYGGTPDAAFGQTYYMNGDQSVYRFKTGEPAVDSPKAVLVGGDEIAYDFIHHGAANGHGFSGTIDSITFGNWIEGTTTGTQGNGDAGLVTGFENQLILSGFNLVTAVGTGPGTNNLVHTLHNLLRTGKALGDAEGIGIYDIIDDYSLAFNGSAGQDTVNGFAFDDVLKGNAGADVLRGFGGDDQAIGGIGTDTLTGGEGNDSLWGQGGNDRLNGGAGNDYLHGGFGADRLTGGAGADLFVFQVKGGVDTVVDFGNGADKLDVSALGLSGLADFKITETKKYVQLSAEGTTIRLLGLDADDLSAGDFLF</sequence>
<comment type="subcellular location">
    <subcellularLocation>
        <location evidence="2">Secreted</location>
    </subcellularLocation>
</comment>
<keyword evidence="3" id="KW-0964">Secreted</keyword>
<evidence type="ECO:0000313" key="6">
    <source>
        <dbReference type="EMBL" id="GHC63379.1"/>
    </source>
</evidence>
<dbReference type="Proteomes" id="UP000638981">
    <property type="component" value="Unassembled WGS sequence"/>
</dbReference>
<evidence type="ECO:0000259" key="5">
    <source>
        <dbReference type="Pfam" id="PF08548"/>
    </source>
</evidence>
<dbReference type="InterPro" id="IPR018511">
    <property type="entry name" value="Hemolysin-typ_Ca-bd_CS"/>
</dbReference>
<evidence type="ECO:0000256" key="3">
    <source>
        <dbReference type="ARBA" id="ARBA00022525"/>
    </source>
</evidence>
<dbReference type="PANTHER" id="PTHR38340:SF1">
    <property type="entry name" value="S-LAYER PROTEIN"/>
    <property type="match status" value="1"/>
</dbReference>
<evidence type="ECO:0000256" key="4">
    <source>
        <dbReference type="ARBA" id="ARBA00022737"/>
    </source>
</evidence>
<dbReference type="RefSeq" id="WP_229804830.1">
    <property type="nucleotide sequence ID" value="NZ_BMYJ01000010.1"/>
</dbReference>